<name>A0A0F9LT01_9ZZZZ</name>
<proteinExistence type="predicted"/>
<protein>
    <submittedName>
        <fullName evidence="1">Uncharacterized protein</fullName>
    </submittedName>
</protein>
<evidence type="ECO:0000313" key="1">
    <source>
        <dbReference type="EMBL" id="KKM90191.1"/>
    </source>
</evidence>
<reference evidence="1" key="1">
    <citation type="journal article" date="2015" name="Nature">
        <title>Complex archaea that bridge the gap between prokaryotes and eukaryotes.</title>
        <authorList>
            <person name="Spang A."/>
            <person name="Saw J.H."/>
            <person name="Jorgensen S.L."/>
            <person name="Zaremba-Niedzwiedzka K."/>
            <person name="Martijn J."/>
            <person name="Lind A.E."/>
            <person name="van Eijk R."/>
            <person name="Schleper C."/>
            <person name="Guy L."/>
            <person name="Ettema T.J."/>
        </authorList>
    </citation>
    <scope>NUCLEOTIDE SEQUENCE</scope>
</reference>
<sequence>SGARMWLETVENTSRYQSNYDKFARWHPEGLKPYIGGVAVIG</sequence>
<dbReference type="EMBL" id="LAZR01006706">
    <property type="protein sequence ID" value="KKM90191.1"/>
    <property type="molecule type" value="Genomic_DNA"/>
</dbReference>
<accession>A0A0F9LT01</accession>
<comment type="caution">
    <text evidence="1">The sequence shown here is derived from an EMBL/GenBank/DDBJ whole genome shotgun (WGS) entry which is preliminary data.</text>
</comment>
<dbReference type="AlphaFoldDB" id="A0A0F9LT01"/>
<feature type="non-terminal residue" evidence="1">
    <location>
        <position position="1"/>
    </location>
</feature>
<gene>
    <name evidence="1" type="ORF">LCGC14_1241170</name>
</gene>
<organism evidence="1">
    <name type="scientific">marine sediment metagenome</name>
    <dbReference type="NCBI Taxonomy" id="412755"/>
    <lineage>
        <taxon>unclassified sequences</taxon>
        <taxon>metagenomes</taxon>
        <taxon>ecological metagenomes</taxon>
    </lineage>
</organism>